<dbReference type="EMBL" id="CM037014">
    <property type="protein sequence ID" value="KAH7686728.1"/>
    <property type="molecule type" value="Genomic_DNA"/>
</dbReference>
<dbReference type="Proteomes" id="UP000827976">
    <property type="component" value="Chromosome 4"/>
</dbReference>
<gene>
    <name evidence="1" type="ORF">IHE45_04G123400</name>
</gene>
<organism evidence="1 2">
    <name type="scientific">Dioscorea alata</name>
    <name type="common">Purple yam</name>
    <dbReference type="NCBI Taxonomy" id="55571"/>
    <lineage>
        <taxon>Eukaryota</taxon>
        <taxon>Viridiplantae</taxon>
        <taxon>Streptophyta</taxon>
        <taxon>Embryophyta</taxon>
        <taxon>Tracheophyta</taxon>
        <taxon>Spermatophyta</taxon>
        <taxon>Magnoliopsida</taxon>
        <taxon>Liliopsida</taxon>
        <taxon>Dioscoreales</taxon>
        <taxon>Dioscoreaceae</taxon>
        <taxon>Dioscorea</taxon>
    </lineage>
</organism>
<reference evidence="2" key="1">
    <citation type="journal article" date="2022" name="Nat. Commun.">
        <title>Chromosome evolution and the genetic basis of agronomically important traits in greater yam.</title>
        <authorList>
            <person name="Bredeson J.V."/>
            <person name="Lyons J.B."/>
            <person name="Oniyinde I.O."/>
            <person name="Okereke N.R."/>
            <person name="Kolade O."/>
            <person name="Nnabue I."/>
            <person name="Nwadili C.O."/>
            <person name="Hribova E."/>
            <person name="Parker M."/>
            <person name="Nwogha J."/>
            <person name="Shu S."/>
            <person name="Carlson J."/>
            <person name="Kariba R."/>
            <person name="Muthemba S."/>
            <person name="Knop K."/>
            <person name="Barton G.J."/>
            <person name="Sherwood A.V."/>
            <person name="Lopez-Montes A."/>
            <person name="Asiedu R."/>
            <person name="Jamnadass R."/>
            <person name="Muchugi A."/>
            <person name="Goodstein D."/>
            <person name="Egesi C.N."/>
            <person name="Featherston J."/>
            <person name="Asfaw A."/>
            <person name="Simpson G.G."/>
            <person name="Dolezel J."/>
            <person name="Hendre P.S."/>
            <person name="Van Deynze A."/>
            <person name="Kumar P.L."/>
            <person name="Obidiegwu J.E."/>
            <person name="Bhattacharjee R."/>
            <person name="Rokhsar D.S."/>
        </authorList>
    </citation>
    <scope>NUCLEOTIDE SEQUENCE [LARGE SCALE GENOMIC DNA]</scope>
    <source>
        <strain evidence="2">cv. TDa95/00328</strain>
    </source>
</reference>
<protein>
    <submittedName>
        <fullName evidence="1">HSP20-like chaperone domain-containing protein</fullName>
    </submittedName>
</protein>
<accession>A0ACB7WFL4</accession>
<keyword evidence="2" id="KW-1185">Reference proteome</keyword>
<evidence type="ECO:0000313" key="2">
    <source>
        <dbReference type="Proteomes" id="UP000827976"/>
    </source>
</evidence>
<name>A0ACB7WFL4_DIOAL</name>
<sequence>MAASSYQHHHPFLLDTAYLSNTSMEIPLRNQDMATNFSSSSFQYFFAHDPMPEIIDARPHESCTSHNSSTTSKTSDVEKKRKSSDLTCLSSIQSKESKSRSKKKPNGGLKEVEEDKISKKEKKKKTCDQEPPEGYIHVRARRGQATDSHSLAERVRREKISARMKLLQGLVPGCDKVTGKALMLDEIINYVQSLQNQVEFLSMKLASLNPILYNLGIDFDGNINQLEKLEGQSQPLPTVHPTNHIQLTAFEEAANNYRMMEASAPFLLHGEGPTAFSQDNSNSLMQMSGQSTQGGGFLTQLLSNSMLSFH</sequence>
<proteinExistence type="predicted"/>
<evidence type="ECO:0000313" key="1">
    <source>
        <dbReference type="EMBL" id="KAH7686728.1"/>
    </source>
</evidence>
<comment type="caution">
    <text evidence="1">The sequence shown here is derived from an EMBL/GenBank/DDBJ whole genome shotgun (WGS) entry which is preliminary data.</text>
</comment>